<dbReference type="Proteomes" id="UP000177092">
    <property type="component" value="Unassembled WGS sequence"/>
</dbReference>
<keyword evidence="1" id="KW-0812">Transmembrane</keyword>
<evidence type="ECO:0000256" key="1">
    <source>
        <dbReference type="SAM" id="Phobius"/>
    </source>
</evidence>
<dbReference type="EMBL" id="MFJN01000025">
    <property type="protein sequence ID" value="OGG21253.1"/>
    <property type="molecule type" value="Genomic_DNA"/>
</dbReference>
<dbReference type="AlphaFoldDB" id="A0A1F6A9V7"/>
<accession>A0A1F6A9V7</accession>
<reference evidence="2 3" key="1">
    <citation type="journal article" date="2016" name="Nat. Commun.">
        <title>Thousands of microbial genomes shed light on interconnected biogeochemical processes in an aquifer system.</title>
        <authorList>
            <person name="Anantharaman K."/>
            <person name="Brown C.T."/>
            <person name="Hug L.A."/>
            <person name="Sharon I."/>
            <person name="Castelle C.J."/>
            <person name="Probst A.J."/>
            <person name="Thomas B.C."/>
            <person name="Singh A."/>
            <person name="Wilkins M.J."/>
            <person name="Karaoz U."/>
            <person name="Brodie E.L."/>
            <person name="Williams K.H."/>
            <person name="Hubbard S.S."/>
            <person name="Banfield J.F."/>
        </authorList>
    </citation>
    <scope>NUCLEOTIDE SEQUENCE [LARGE SCALE GENOMIC DNA]</scope>
</reference>
<comment type="caution">
    <text evidence="2">The sequence shown here is derived from an EMBL/GenBank/DDBJ whole genome shotgun (WGS) entry which is preliminary data.</text>
</comment>
<evidence type="ECO:0000313" key="3">
    <source>
        <dbReference type="Proteomes" id="UP000177092"/>
    </source>
</evidence>
<sequence>MAKGTIFLFFVISITAVFLVGINLGKKIGISQSNLSANLSPTSIISPSKTPTPTATLPPTISATDSAVLTPISSAKVSFTDKTCGISFSYPGNFIRQETTNEKSIIFTHPDNDKISIALACTEKIPIPPVKAENIESIIVDGQPATLYHDTNSDSSPRDEVIVKHPSRDEEVIIAGYGNNFQQALASFKFVE</sequence>
<organism evidence="2 3">
    <name type="scientific">Candidatus Gottesmanbacteria bacterium RIFCSPHIGHO2_02_FULL_40_13</name>
    <dbReference type="NCBI Taxonomy" id="1798384"/>
    <lineage>
        <taxon>Bacteria</taxon>
        <taxon>Candidatus Gottesmaniibacteriota</taxon>
    </lineage>
</organism>
<protein>
    <submittedName>
        <fullName evidence="2">Uncharacterized protein</fullName>
    </submittedName>
</protein>
<name>A0A1F6A9V7_9BACT</name>
<gene>
    <name evidence="2" type="ORF">A3D03_02675</name>
</gene>
<proteinExistence type="predicted"/>
<evidence type="ECO:0000313" key="2">
    <source>
        <dbReference type="EMBL" id="OGG21253.1"/>
    </source>
</evidence>
<feature type="transmembrane region" description="Helical" evidence="1">
    <location>
        <begin position="6"/>
        <end position="25"/>
    </location>
</feature>
<keyword evidence="1" id="KW-0472">Membrane</keyword>
<keyword evidence="1" id="KW-1133">Transmembrane helix</keyword>